<protein>
    <submittedName>
        <fullName evidence="1">Uncharacterized protein</fullName>
    </submittedName>
</protein>
<organism evidence="1 2">
    <name type="scientific">Wickerhamomyces pijperi</name>
    <name type="common">Yeast</name>
    <name type="synonym">Pichia pijperi</name>
    <dbReference type="NCBI Taxonomy" id="599730"/>
    <lineage>
        <taxon>Eukaryota</taxon>
        <taxon>Fungi</taxon>
        <taxon>Dikarya</taxon>
        <taxon>Ascomycota</taxon>
        <taxon>Saccharomycotina</taxon>
        <taxon>Saccharomycetes</taxon>
        <taxon>Phaffomycetales</taxon>
        <taxon>Wickerhamomycetaceae</taxon>
        <taxon>Wickerhamomyces</taxon>
    </lineage>
</organism>
<evidence type="ECO:0000313" key="1">
    <source>
        <dbReference type="EMBL" id="KAH3687440.1"/>
    </source>
</evidence>
<evidence type="ECO:0000313" key="2">
    <source>
        <dbReference type="Proteomes" id="UP000774326"/>
    </source>
</evidence>
<sequence>MLSREEFIQRVDELVRIDGLLGEFGKVELDVWVELNQPTQLGLQMVNEVSTLLVRNRGESVVWIDFALLEVLDQSRFRLGVNGGSRPDLSGGDVPRGDGDEVGWDWHCLFEMVDISGRLLVNYWQPGENHWMHRVNLSSEGGFDRWGVKTRQ</sequence>
<dbReference type="Proteomes" id="UP000774326">
    <property type="component" value="Unassembled WGS sequence"/>
</dbReference>
<keyword evidence="2" id="KW-1185">Reference proteome</keyword>
<gene>
    <name evidence="1" type="ORF">WICPIJ_001550</name>
</gene>
<proteinExistence type="predicted"/>
<dbReference type="AlphaFoldDB" id="A0A9P8TQL4"/>
<dbReference type="EMBL" id="JAEUBG010000835">
    <property type="protein sequence ID" value="KAH3687440.1"/>
    <property type="molecule type" value="Genomic_DNA"/>
</dbReference>
<reference evidence="1" key="1">
    <citation type="journal article" date="2021" name="Open Biol.">
        <title>Shared evolutionary footprints suggest mitochondrial oxidative damage underlies multiple complex I losses in fungi.</title>
        <authorList>
            <person name="Schikora-Tamarit M.A."/>
            <person name="Marcet-Houben M."/>
            <person name="Nosek J."/>
            <person name="Gabaldon T."/>
        </authorList>
    </citation>
    <scope>NUCLEOTIDE SEQUENCE</scope>
    <source>
        <strain evidence="1">CBS2887</strain>
    </source>
</reference>
<reference evidence="1" key="2">
    <citation type="submission" date="2021-01" db="EMBL/GenBank/DDBJ databases">
        <authorList>
            <person name="Schikora-Tamarit M.A."/>
        </authorList>
    </citation>
    <scope>NUCLEOTIDE SEQUENCE</scope>
    <source>
        <strain evidence="1">CBS2887</strain>
    </source>
</reference>
<comment type="caution">
    <text evidence="1">The sequence shown here is derived from an EMBL/GenBank/DDBJ whole genome shotgun (WGS) entry which is preliminary data.</text>
</comment>
<name>A0A9P8TQL4_WICPI</name>
<accession>A0A9P8TQL4</accession>